<dbReference type="Gene3D" id="1.20.1260.10">
    <property type="match status" value="1"/>
</dbReference>
<reference evidence="11 12" key="1">
    <citation type="submission" date="2019-09" db="EMBL/GenBank/DDBJ databases">
        <title>NBRP : Genome information of microbial organism related human and environment.</title>
        <authorList>
            <person name="Hattori M."/>
            <person name="Oshima K."/>
            <person name="Inaba H."/>
            <person name="Suda W."/>
            <person name="Sakamoto M."/>
            <person name="Iino T."/>
            <person name="Kitahara M."/>
            <person name="Oshida Y."/>
            <person name="Iida T."/>
            <person name="Kudo T."/>
            <person name="Itoh T."/>
            <person name="Ohkuma M."/>
        </authorList>
    </citation>
    <scope>NUCLEOTIDE SEQUENCE [LARGE SCALE GENOMIC DNA]</scope>
    <source>
        <strain evidence="11 12">Q-1</strain>
    </source>
</reference>
<proteinExistence type="inferred from homology"/>
<dbReference type="RefSeq" id="WP_042087148.1">
    <property type="nucleotide sequence ID" value="NZ_BKCN01000013.1"/>
</dbReference>
<dbReference type="GO" id="GO:0006826">
    <property type="term" value="P:iron ion transport"/>
    <property type="evidence" value="ECO:0007669"/>
    <property type="project" value="InterPro"/>
</dbReference>
<evidence type="ECO:0000256" key="8">
    <source>
        <dbReference type="PIRSR" id="PIRSR002560-1"/>
    </source>
</evidence>
<comment type="function">
    <text evidence="7">Iron-storage protein, whose ferroxidase center binds Fe(2+), oxidizes it using dioxygen to Fe(3+), and participates in the subsequent Fe(3+) oxide mineral core formation within the central cavity of the BFR protein shell.</text>
</comment>
<keyword evidence="3 7" id="KW-0409">Iron storage</keyword>
<feature type="binding site" evidence="8">
    <location>
        <position position="50"/>
    </location>
    <ligand>
        <name>Fe cation</name>
        <dbReference type="ChEBI" id="CHEBI:24875"/>
        <label>3</label>
    </ligand>
</feature>
<evidence type="ECO:0000256" key="2">
    <source>
        <dbReference type="ARBA" id="ARBA00008093"/>
    </source>
</evidence>
<dbReference type="PROSITE" id="PS50905">
    <property type="entry name" value="FERRITIN_LIKE"/>
    <property type="match status" value="1"/>
</dbReference>
<comment type="catalytic activity">
    <reaction evidence="7">
        <text>4 Fe(2+) + O2 + 4 H(+) = 4 Fe(3+) + 2 H2O</text>
        <dbReference type="Rhea" id="RHEA:11148"/>
        <dbReference type="ChEBI" id="CHEBI:15377"/>
        <dbReference type="ChEBI" id="CHEBI:15378"/>
        <dbReference type="ChEBI" id="CHEBI:15379"/>
        <dbReference type="ChEBI" id="CHEBI:29033"/>
        <dbReference type="ChEBI" id="CHEBI:29034"/>
        <dbReference type="EC" id="1.16.3.1"/>
    </reaction>
</comment>
<dbReference type="InterPro" id="IPR009040">
    <property type="entry name" value="Ferritin-like_diiron"/>
</dbReference>
<sequence>MKGDKKVIEHLNVILKNELTAINQYFLHSRILKDRGLHKLGDYEYHESIDEMKHADRLIERILFLEGLPNLQQLNRLRIGENVPEILQGDLDLEMDGHKDLKAAIGHCEKVEDYASRQLLREILTSEEEHIDWLETQLQLIEDTGLPNYLQSQMGDHAD</sequence>
<dbReference type="PRINTS" id="PR00601">
    <property type="entry name" value="BACFERRITIN"/>
</dbReference>
<name>A0A5A7NAI2_9PROT</name>
<evidence type="ECO:0000256" key="3">
    <source>
        <dbReference type="ARBA" id="ARBA00022434"/>
    </source>
</evidence>
<feature type="binding site" evidence="8">
    <location>
        <position position="18"/>
    </location>
    <ligand>
        <name>Fe cation</name>
        <dbReference type="ChEBI" id="CHEBI:24875"/>
        <label>1</label>
    </ligand>
</feature>
<dbReference type="InterPro" id="IPR002024">
    <property type="entry name" value="Bacterioferritin"/>
</dbReference>
<gene>
    <name evidence="11" type="primary">bfrB</name>
    <name evidence="11" type="ORF">JCM17846_24260</name>
</gene>
<dbReference type="Proteomes" id="UP000324996">
    <property type="component" value="Unassembled WGS sequence"/>
</dbReference>
<feature type="binding site" evidence="8">
    <location>
        <position position="127"/>
    </location>
    <ligand>
        <name>Fe cation</name>
        <dbReference type="ChEBI" id="CHEBI:24875"/>
        <label>1</label>
    </ligand>
</feature>
<dbReference type="GO" id="GO:0140315">
    <property type="term" value="F:iron ion sequestering activity"/>
    <property type="evidence" value="ECO:0007669"/>
    <property type="project" value="UniProtKB-ARBA"/>
</dbReference>
<keyword evidence="6 7" id="KW-0408">Iron</keyword>
<dbReference type="Pfam" id="PF00210">
    <property type="entry name" value="Ferritin"/>
    <property type="match status" value="1"/>
</dbReference>
<evidence type="ECO:0000256" key="4">
    <source>
        <dbReference type="ARBA" id="ARBA00022617"/>
    </source>
</evidence>
<dbReference type="AlphaFoldDB" id="A0A5A7NAI2"/>
<comment type="cofactor">
    <cofactor evidence="1">
        <name>heme b</name>
        <dbReference type="ChEBI" id="CHEBI:60344"/>
    </cofactor>
</comment>
<feature type="binding site" evidence="8">
    <location>
        <position position="51"/>
    </location>
    <ligand>
        <name>Fe cation</name>
        <dbReference type="ChEBI" id="CHEBI:24875"/>
        <label>2</label>
    </ligand>
</feature>
<evidence type="ECO:0000256" key="6">
    <source>
        <dbReference type="ARBA" id="ARBA00023004"/>
    </source>
</evidence>
<evidence type="ECO:0000256" key="7">
    <source>
        <dbReference type="PIRNR" id="PIRNR002560"/>
    </source>
</evidence>
<organism evidence="11 12">
    <name type="scientific">Iodidimonas nitroreducens</name>
    <dbReference type="NCBI Taxonomy" id="1236968"/>
    <lineage>
        <taxon>Bacteria</taxon>
        <taxon>Pseudomonadati</taxon>
        <taxon>Pseudomonadota</taxon>
        <taxon>Alphaproteobacteria</taxon>
        <taxon>Iodidimonadales</taxon>
        <taxon>Iodidimonadaceae</taxon>
        <taxon>Iodidimonas</taxon>
    </lineage>
</organism>
<dbReference type="GO" id="GO:0004322">
    <property type="term" value="F:ferroxidase activity"/>
    <property type="evidence" value="ECO:0007669"/>
    <property type="project" value="UniProtKB-EC"/>
</dbReference>
<dbReference type="SUPFAM" id="SSF47240">
    <property type="entry name" value="Ferritin-like"/>
    <property type="match status" value="1"/>
</dbReference>
<evidence type="ECO:0000313" key="11">
    <source>
        <dbReference type="EMBL" id="GER04744.1"/>
    </source>
</evidence>
<evidence type="ECO:0000259" key="10">
    <source>
        <dbReference type="PROSITE" id="PS50905"/>
    </source>
</evidence>
<dbReference type="GO" id="GO:0020037">
    <property type="term" value="F:heme binding"/>
    <property type="evidence" value="ECO:0007669"/>
    <property type="project" value="TreeGrafter"/>
</dbReference>
<dbReference type="PROSITE" id="PS00549">
    <property type="entry name" value="BACTERIOFERRITIN"/>
    <property type="match status" value="1"/>
</dbReference>
<evidence type="ECO:0000256" key="9">
    <source>
        <dbReference type="RuleBase" id="RU000623"/>
    </source>
</evidence>
<dbReference type="PANTHER" id="PTHR30295:SF0">
    <property type="entry name" value="BACTERIOFERRITIN"/>
    <property type="match status" value="1"/>
</dbReference>
<feature type="binding site" evidence="8">
    <location>
        <position position="51"/>
    </location>
    <ligand>
        <name>Fe cation</name>
        <dbReference type="ChEBI" id="CHEBI:24875"/>
        <label>1</label>
    </ligand>
</feature>
<dbReference type="InterPro" id="IPR008331">
    <property type="entry name" value="Ferritin_DPS_dom"/>
</dbReference>
<keyword evidence="5 7" id="KW-0479">Metal-binding</keyword>
<feature type="domain" description="Ferritin-like diiron" evidence="10">
    <location>
        <begin position="1"/>
        <end position="145"/>
    </location>
</feature>
<feature type="binding site" evidence="8">
    <location>
        <position position="94"/>
    </location>
    <ligand>
        <name>Fe cation</name>
        <dbReference type="ChEBI" id="CHEBI:24875"/>
        <label>2</label>
    </ligand>
</feature>
<comment type="caution">
    <text evidence="11">The sequence shown here is derived from an EMBL/GenBank/DDBJ whole genome shotgun (WGS) entry which is preliminary data.</text>
</comment>
<dbReference type="CDD" id="cd00907">
    <property type="entry name" value="Bacterioferritin"/>
    <property type="match status" value="1"/>
</dbReference>
<keyword evidence="4 9" id="KW-0349">Heme</keyword>
<dbReference type="EMBL" id="BKCN01000013">
    <property type="protein sequence ID" value="GER04744.1"/>
    <property type="molecule type" value="Genomic_DNA"/>
</dbReference>
<feature type="binding site" evidence="8">
    <location>
        <position position="54"/>
    </location>
    <ligand>
        <name>Fe cation</name>
        <dbReference type="ChEBI" id="CHEBI:24875"/>
        <label>1</label>
    </ligand>
</feature>
<dbReference type="PANTHER" id="PTHR30295">
    <property type="entry name" value="BACTERIOFERRITIN"/>
    <property type="match status" value="1"/>
</dbReference>
<evidence type="ECO:0000313" key="12">
    <source>
        <dbReference type="Proteomes" id="UP000324996"/>
    </source>
</evidence>
<dbReference type="NCBIfam" id="TIGR00754">
    <property type="entry name" value="bfr"/>
    <property type="match status" value="1"/>
</dbReference>
<comment type="similarity">
    <text evidence="2 7 9">Belongs to the bacterioferritin family.</text>
</comment>
<dbReference type="InterPro" id="IPR012347">
    <property type="entry name" value="Ferritin-like"/>
</dbReference>
<dbReference type="GO" id="GO:0005829">
    <property type="term" value="C:cytosol"/>
    <property type="evidence" value="ECO:0007669"/>
    <property type="project" value="TreeGrafter"/>
</dbReference>
<feature type="binding site" description="axial binding residue" evidence="8">
    <location>
        <position position="52"/>
    </location>
    <ligand>
        <name>heme b</name>
        <dbReference type="ChEBI" id="CHEBI:60344"/>
        <note>ligand shared between dimeric partners</note>
    </ligand>
    <ligandPart>
        <name>Fe</name>
        <dbReference type="ChEBI" id="CHEBI:18248"/>
    </ligandPart>
</feature>
<dbReference type="GO" id="GO:0008199">
    <property type="term" value="F:ferric iron binding"/>
    <property type="evidence" value="ECO:0007669"/>
    <property type="project" value="InterPro"/>
</dbReference>
<dbReference type="GO" id="GO:0006879">
    <property type="term" value="P:intracellular iron ion homeostasis"/>
    <property type="evidence" value="ECO:0007669"/>
    <property type="project" value="UniProtKB-KW"/>
</dbReference>
<dbReference type="FunFam" id="1.20.1260.10:FF:000005">
    <property type="entry name" value="Bacterioferritin"/>
    <property type="match status" value="1"/>
</dbReference>
<protein>
    <recommendedName>
        <fullName evidence="7 9">Bacterioferritin</fullName>
        <ecNumber evidence="7">1.16.3.1</ecNumber>
    </recommendedName>
</protein>
<feature type="binding site" evidence="8">
    <location>
        <position position="130"/>
    </location>
    <ligand>
        <name>Fe cation</name>
        <dbReference type="ChEBI" id="CHEBI:24875"/>
        <label>2</label>
    </ligand>
</feature>
<dbReference type="InterPro" id="IPR009078">
    <property type="entry name" value="Ferritin-like_SF"/>
</dbReference>
<evidence type="ECO:0000256" key="1">
    <source>
        <dbReference type="ARBA" id="ARBA00001970"/>
    </source>
</evidence>
<feature type="binding site" evidence="8">
    <location>
        <position position="127"/>
    </location>
    <ligand>
        <name>Fe cation</name>
        <dbReference type="ChEBI" id="CHEBI:24875"/>
        <label>2</label>
    </ligand>
</feature>
<evidence type="ECO:0000256" key="5">
    <source>
        <dbReference type="ARBA" id="ARBA00022723"/>
    </source>
</evidence>
<dbReference type="EC" id="1.16.3.1" evidence="7"/>
<keyword evidence="12" id="KW-1185">Reference proteome</keyword>
<accession>A0A5A7NAI2</accession>
<feature type="binding site" evidence="8">
    <location>
        <position position="46"/>
    </location>
    <ligand>
        <name>Fe cation</name>
        <dbReference type="ChEBI" id="CHEBI:24875"/>
        <label>3</label>
    </ligand>
</feature>
<dbReference type="PIRSF" id="PIRSF002560">
    <property type="entry name" value="Bacterioferritin"/>
    <property type="match status" value="1"/>
</dbReference>